<gene>
    <name evidence="2" type="ORF">CDCA_CDCA01G0371</name>
</gene>
<evidence type="ECO:0000256" key="1">
    <source>
        <dbReference type="SAM" id="MobiDB-lite"/>
    </source>
</evidence>
<organism evidence="2 3">
    <name type="scientific">Cyanidium caldarium</name>
    <name type="common">Red alga</name>
    <dbReference type="NCBI Taxonomy" id="2771"/>
    <lineage>
        <taxon>Eukaryota</taxon>
        <taxon>Rhodophyta</taxon>
        <taxon>Bangiophyceae</taxon>
        <taxon>Cyanidiales</taxon>
        <taxon>Cyanidiaceae</taxon>
        <taxon>Cyanidium</taxon>
    </lineage>
</organism>
<evidence type="ECO:0000313" key="3">
    <source>
        <dbReference type="Proteomes" id="UP001301350"/>
    </source>
</evidence>
<dbReference type="EMBL" id="JANCYW010000001">
    <property type="protein sequence ID" value="KAK4534346.1"/>
    <property type="molecule type" value="Genomic_DNA"/>
</dbReference>
<keyword evidence="3" id="KW-1185">Reference proteome</keyword>
<evidence type="ECO:0000313" key="2">
    <source>
        <dbReference type="EMBL" id="KAK4534346.1"/>
    </source>
</evidence>
<proteinExistence type="predicted"/>
<dbReference type="Proteomes" id="UP001301350">
    <property type="component" value="Unassembled WGS sequence"/>
</dbReference>
<protein>
    <submittedName>
        <fullName evidence="2">Uncharacterized protein</fullName>
    </submittedName>
</protein>
<sequence>MRWTQLLRAGGSHLANNWRTIPGKSTPPRPLHPVASFATSGKDTPRASGNPDIAPAPDASALLLGSRKSRFRRLWVANRRELEAARQRLPSGLRMQYLDRPLTETERLCEEARAYFPLEQQATNSGTPAPAPEVPQTKRVRRPPLLSARQRAALRRQCLLRGVPWPFDVPHKEIGVALHSSDGMRILTYGDGNVETYLRLLRKGHKHEVEREARRRLIEERMREMPRMIEEVRAERRALRRLKRTFGKRTRYAPVLTQRVDLKPAASLPKISAAVPGRRRAAAAAAFMPLQERYVRINQWFQSSSTADK</sequence>
<feature type="region of interest" description="Disordered" evidence="1">
    <location>
        <begin position="17"/>
        <end position="55"/>
    </location>
</feature>
<name>A0AAV9IQK3_CYACA</name>
<comment type="caution">
    <text evidence="2">The sequence shown here is derived from an EMBL/GenBank/DDBJ whole genome shotgun (WGS) entry which is preliminary data.</text>
</comment>
<reference evidence="2 3" key="1">
    <citation type="submission" date="2022-07" db="EMBL/GenBank/DDBJ databases">
        <title>Genome-wide signatures of adaptation to extreme environments.</title>
        <authorList>
            <person name="Cho C.H."/>
            <person name="Yoon H.S."/>
        </authorList>
    </citation>
    <scope>NUCLEOTIDE SEQUENCE [LARGE SCALE GENOMIC DNA]</scope>
    <source>
        <strain evidence="2 3">DBV 063 E5</strain>
    </source>
</reference>
<dbReference type="AlphaFoldDB" id="A0AAV9IQK3"/>
<accession>A0AAV9IQK3</accession>